<keyword evidence="7 10" id="KW-1133">Transmembrane helix</keyword>
<evidence type="ECO:0000313" key="13">
    <source>
        <dbReference type="Proteomes" id="UP000185934"/>
    </source>
</evidence>
<evidence type="ECO:0000256" key="7">
    <source>
        <dbReference type="ARBA" id="ARBA00022989"/>
    </source>
</evidence>
<evidence type="ECO:0000313" key="12">
    <source>
        <dbReference type="EMBL" id="APV44627.1"/>
    </source>
</evidence>
<dbReference type="InterPro" id="IPR003004">
    <property type="entry name" value="GspF/PilC"/>
</dbReference>
<evidence type="ECO:0000256" key="3">
    <source>
        <dbReference type="ARBA" id="ARBA00022448"/>
    </source>
</evidence>
<dbReference type="PRINTS" id="PR00812">
    <property type="entry name" value="BCTERIALGSPF"/>
</dbReference>
<feature type="domain" description="Type II secretion system protein GspF" evidence="11">
    <location>
        <begin position="272"/>
        <end position="391"/>
    </location>
</feature>
<evidence type="ECO:0000256" key="5">
    <source>
        <dbReference type="ARBA" id="ARBA00022519"/>
    </source>
</evidence>
<evidence type="ECO:0000256" key="2">
    <source>
        <dbReference type="ARBA" id="ARBA00005745"/>
    </source>
</evidence>
<organism evidence="12 13">
    <name type="scientific">Dehalogenimonas formicexedens</name>
    <dbReference type="NCBI Taxonomy" id="1839801"/>
    <lineage>
        <taxon>Bacteria</taxon>
        <taxon>Bacillati</taxon>
        <taxon>Chloroflexota</taxon>
        <taxon>Dehalococcoidia</taxon>
        <taxon>Dehalococcoidales</taxon>
        <taxon>Dehalococcoidaceae</taxon>
        <taxon>Dehalogenimonas</taxon>
    </lineage>
</organism>
<keyword evidence="5" id="KW-0997">Cell inner membrane</keyword>
<dbReference type="GO" id="GO:0005886">
    <property type="term" value="C:plasma membrane"/>
    <property type="evidence" value="ECO:0007669"/>
    <property type="project" value="UniProtKB-SubCell"/>
</dbReference>
<dbReference type="OrthoDB" id="9805682at2"/>
<dbReference type="FunFam" id="1.20.81.30:FF:000001">
    <property type="entry name" value="Type II secretion system protein F"/>
    <property type="match status" value="2"/>
</dbReference>
<accession>A0A1P8F841</accession>
<dbReference type="AlphaFoldDB" id="A0A1P8F841"/>
<dbReference type="KEGG" id="dfo:Dform_01299"/>
<dbReference type="InterPro" id="IPR001992">
    <property type="entry name" value="T2SS_GspF/T4SS_PilC_CS"/>
</dbReference>
<keyword evidence="8 10" id="KW-0472">Membrane</keyword>
<evidence type="ECO:0000256" key="10">
    <source>
        <dbReference type="SAM" id="Phobius"/>
    </source>
</evidence>
<dbReference type="Proteomes" id="UP000185934">
    <property type="component" value="Chromosome"/>
</dbReference>
<evidence type="ECO:0000256" key="1">
    <source>
        <dbReference type="ARBA" id="ARBA00004429"/>
    </source>
</evidence>
<keyword evidence="3 9" id="KW-0813">Transport</keyword>
<reference evidence="13" key="1">
    <citation type="submission" date="2016-11" db="EMBL/GenBank/DDBJ databases">
        <title>Dehalogenimonas formicexedens sp. nov., a chlorinated alkane respiring bacterium isolated from contaminated groundwater.</title>
        <authorList>
            <person name="Key T.A."/>
            <person name="Bowman K.S."/>
            <person name="Lee I."/>
            <person name="Chun J."/>
            <person name="Albuquerque L."/>
            <person name="da Costa M.S."/>
            <person name="Rainey F.A."/>
            <person name="Moe W.M."/>
        </authorList>
    </citation>
    <scope>NUCLEOTIDE SEQUENCE [LARGE SCALE GENOMIC DNA]</scope>
    <source>
        <strain evidence="13">NSZ-14</strain>
    </source>
</reference>
<protein>
    <submittedName>
        <fullName evidence="12">Type IV pilus assembly protein PilC</fullName>
    </submittedName>
</protein>
<evidence type="ECO:0000256" key="8">
    <source>
        <dbReference type="ARBA" id="ARBA00023136"/>
    </source>
</evidence>
<dbReference type="Gene3D" id="1.20.81.30">
    <property type="entry name" value="Type II secretion system (T2SS), domain F"/>
    <property type="match status" value="2"/>
</dbReference>
<keyword evidence="4" id="KW-1003">Cell membrane</keyword>
<keyword evidence="6 9" id="KW-0812">Transmembrane</keyword>
<feature type="transmembrane region" description="Helical" evidence="10">
    <location>
        <begin position="221"/>
        <end position="240"/>
    </location>
</feature>
<feature type="transmembrane region" description="Helical" evidence="10">
    <location>
        <begin position="374"/>
        <end position="398"/>
    </location>
</feature>
<gene>
    <name evidence="12" type="ORF">Dform_01299</name>
</gene>
<dbReference type="Pfam" id="PF00482">
    <property type="entry name" value="T2SSF"/>
    <property type="match status" value="2"/>
</dbReference>
<evidence type="ECO:0000256" key="6">
    <source>
        <dbReference type="ARBA" id="ARBA00022692"/>
    </source>
</evidence>
<dbReference type="STRING" id="1839801.Dform_01299"/>
<evidence type="ECO:0000259" key="11">
    <source>
        <dbReference type="Pfam" id="PF00482"/>
    </source>
</evidence>
<dbReference type="InterPro" id="IPR042094">
    <property type="entry name" value="T2SS_GspF_sf"/>
</dbReference>
<sequence>MNYAYVAYTQDRKLVQGKIAAMDRDSAAKLLVHNGYQVLSLKTQSRLFSMPDSSMFAKKVKLQEIILFSRQLALLLESGTDIVTSLELLQEQTTNPTFKKTLGAVANDIRGGSSLSAAMSKHPKVFSALFHRVLSAGEQGGNMEAVLRNMADFLSRMNETRKKLKSAMTYPVVVAVVAVVVVSILMLFVMPTFTDLYRNLGVNLPTATKILITLTDFSAKWGIYILGALVLTVVGLVMWARTPNGRYNIDKGLLKTPVIGRIIQLSELSRACQTIALLFRAGLPLPEIMAQAQNATSNKIISENLGQVQKELIRGEGLSGPMKRRKVFLPMMVAMVGVGEETGKLDDTLSTVAHTYDMEADDKIKSAVELIQPAMTVIIGLIVAFIAVALVGSMYSMYGQLGAQ</sequence>
<comment type="similarity">
    <text evidence="2 9">Belongs to the GSP F family.</text>
</comment>
<comment type="subcellular location">
    <subcellularLocation>
        <location evidence="1">Cell inner membrane</location>
        <topology evidence="1">Multi-pass membrane protein</topology>
    </subcellularLocation>
    <subcellularLocation>
        <location evidence="9">Cell membrane</location>
        <topology evidence="9">Multi-pass membrane protein</topology>
    </subcellularLocation>
</comment>
<feature type="domain" description="Type II secretion system protein GspF" evidence="11">
    <location>
        <begin position="68"/>
        <end position="191"/>
    </location>
</feature>
<dbReference type="PROSITE" id="PS00874">
    <property type="entry name" value="T2SP_F"/>
    <property type="match status" value="1"/>
</dbReference>
<dbReference type="InterPro" id="IPR018076">
    <property type="entry name" value="T2SS_GspF_dom"/>
</dbReference>
<proteinExistence type="inferred from homology"/>
<dbReference type="RefSeq" id="WP_076004293.1">
    <property type="nucleotide sequence ID" value="NZ_CP018258.1"/>
</dbReference>
<name>A0A1P8F841_9CHLR</name>
<dbReference type="PANTHER" id="PTHR30012">
    <property type="entry name" value="GENERAL SECRETION PATHWAY PROTEIN"/>
    <property type="match status" value="1"/>
</dbReference>
<evidence type="ECO:0000256" key="4">
    <source>
        <dbReference type="ARBA" id="ARBA00022475"/>
    </source>
</evidence>
<evidence type="ECO:0000256" key="9">
    <source>
        <dbReference type="RuleBase" id="RU003923"/>
    </source>
</evidence>
<feature type="transmembrane region" description="Helical" evidence="10">
    <location>
        <begin position="167"/>
        <end position="190"/>
    </location>
</feature>
<dbReference type="GO" id="GO:0009306">
    <property type="term" value="P:protein secretion"/>
    <property type="evidence" value="ECO:0007669"/>
    <property type="project" value="InterPro"/>
</dbReference>
<dbReference type="PANTHER" id="PTHR30012:SF0">
    <property type="entry name" value="TYPE II SECRETION SYSTEM PROTEIN F-RELATED"/>
    <property type="match status" value="1"/>
</dbReference>
<dbReference type="EMBL" id="CP018258">
    <property type="protein sequence ID" value="APV44627.1"/>
    <property type="molecule type" value="Genomic_DNA"/>
</dbReference>
<keyword evidence="13" id="KW-1185">Reference proteome</keyword>